<dbReference type="GO" id="GO:0045454">
    <property type="term" value="P:cell redox homeostasis"/>
    <property type="evidence" value="ECO:0007669"/>
    <property type="project" value="TreeGrafter"/>
</dbReference>
<dbReference type="GO" id="GO:0008379">
    <property type="term" value="F:thioredoxin peroxidase activity"/>
    <property type="evidence" value="ECO:0007669"/>
    <property type="project" value="TreeGrafter"/>
</dbReference>
<dbReference type="GO" id="GO:0034599">
    <property type="term" value="P:cellular response to oxidative stress"/>
    <property type="evidence" value="ECO:0007669"/>
    <property type="project" value="TreeGrafter"/>
</dbReference>
<organism evidence="14 15">
    <name type="scientific">Candidatus Thermofonsia Clade 1 bacterium</name>
    <dbReference type="NCBI Taxonomy" id="2364210"/>
    <lineage>
        <taxon>Bacteria</taxon>
        <taxon>Bacillati</taxon>
        <taxon>Chloroflexota</taxon>
        <taxon>Candidatus Thermofontia</taxon>
        <taxon>Candidatus Thermofonsia Clade 1</taxon>
    </lineage>
</organism>
<keyword evidence="7" id="KW-1015">Disulfide bond</keyword>
<dbReference type="Pfam" id="PF00578">
    <property type="entry name" value="AhpC-TSA"/>
    <property type="match status" value="1"/>
</dbReference>
<accession>A0A2M8PFC1</accession>
<comment type="subunit">
    <text evidence="2">Monomer.</text>
</comment>
<evidence type="ECO:0000256" key="4">
    <source>
        <dbReference type="ARBA" id="ARBA00022559"/>
    </source>
</evidence>
<dbReference type="PANTHER" id="PTHR42801">
    <property type="entry name" value="THIOREDOXIN-DEPENDENT PEROXIDE REDUCTASE"/>
    <property type="match status" value="1"/>
</dbReference>
<dbReference type="GO" id="GO:0005737">
    <property type="term" value="C:cytoplasm"/>
    <property type="evidence" value="ECO:0007669"/>
    <property type="project" value="TreeGrafter"/>
</dbReference>
<keyword evidence="8" id="KW-0676">Redox-active center</keyword>
<comment type="similarity">
    <text evidence="10">Belongs to the peroxiredoxin family. BCP/PrxQ subfamily.</text>
</comment>
<sequence>MSQLPTLQALANIRLQDDSGRTLSLTDFLGKRLLIFFFPKAGTSGCTEQACGFRDAFPQIEAKGALVIGVSPDAPEALAKWRAKEQLPYILLSDPEHRLAEAFGAWGEKSMYGKKYMGVIRSHFVISADGSVETAEIKISPKDSVKKGVEALLKDA</sequence>
<dbReference type="Gene3D" id="3.40.30.10">
    <property type="entry name" value="Glutaredoxin"/>
    <property type="match status" value="1"/>
</dbReference>
<keyword evidence="6" id="KW-0560">Oxidoreductase</keyword>
<dbReference type="CDD" id="cd03017">
    <property type="entry name" value="PRX_BCP"/>
    <property type="match status" value="1"/>
</dbReference>
<feature type="domain" description="Thioredoxin" evidence="13">
    <location>
        <begin position="4"/>
        <end position="154"/>
    </location>
</feature>
<keyword evidence="5" id="KW-0049">Antioxidant</keyword>
<dbReference type="InterPro" id="IPR000866">
    <property type="entry name" value="AhpC/TSA"/>
</dbReference>
<reference evidence="14 15" key="1">
    <citation type="submission" date="2017-11" db="EMBL/GenBank/DDBJ databases">
        <title>Evolution of Phototrophy in the Chloroflexi Phylum Driven by Horizontal Gene Transfer.</title>
        <authorList>
            <person name="Ward L.M."/>
            <person name="Hemp J."/>
            <person name="Shih P.M."/>
            <person name="Mcglynn S.E."/>
            <person name="Fischer W."/>
        </authorList>
    </citation>
    <scope>NUCLEOTIDE SEQUENCE [LARGE SCALE GENOMIC DNA]</scope>
    <source>
        <strain evidence="14">JP3_13</strain>
    </source>
</reference>
<evidence type="ECO:0000256" key="5">
    <source>
        <dbReference type="ARBA" id="ARBA00022862"/>
    </source>
</evidence>
<evidence type="ECO:0000256" key="1">
    <source>
        <dbReference type="ARBA" id="ARBA00003330"/>
    </source>
</evidence>
<dbReference type="FunFam" id="3.40.30.10:FF:000007">
    <property type="entry name" value="Thioredoxin-dependent thiol peroxidase"/>
    <property type="match status" value="1"/>
</dbReference>
<evidence type="ECO:0000256" key="3">
    <source>
        <dbReference type="ARBA" id="ARBA00013017"/>
    </source>
</evidence>
<dbReference type="Proteomes" id="UP000229681">
    <property type="component" value="Unassembled WGS sequence"/>
</dbReference>
<evidence type="ECO:0000256" key="10">
    <source>
        <dbReference type="ARBA" id="ARBA00038489"/>
    </source>
</evidence>
<comment type="caution">
    <text evidence="14">The sequence shown here is derived from an EMBL/GenBank/DDBJ whole genome shotgun (WGS) entry which is preliminary data.</text>
</comment>
<dbReference type="InterPro" id="IPR050924">
    <property type="entry name" value="Peroxiredoxin_BCP/PrxQ"/>
</dbReference>
<comment type="function">
    <text evidence="1">Thiol-specific peroxidase that catalyzes the reduction of hydrogen peroxide and organic hydroperoxides to water and alcohols, respectively. Plays a role in cell protection against oxidative stress by detoxifying peroxides and as sensor of hydrogen peroxide-mediated signaling events.</text>
</comment>
<keyword evidence="4" id="KW-0575">Peroxidase</keyword>
<dbReference type="AlphaFoldDB" id="A0A2M8PFC1"/>
<dbReference type="EMBL" id="PGTM01000068">
    <property type="protein sequence ID" value="PJF36249.1"/>
    <property type="molecule type" value="Genomic_DNA"/>
</dbReference>
<evidence type="ECO:0000313" key="15">
    <source>
        <dbReference type="Proteomes" id="UP000229681"/>
    </source>
</evidence>
<dbReference type="PANTHER" id="PTHR42801:SF4">
    <property type="entry name" value="AHPC_TSA FAMILY PROTEIN"/>
    <property type="match status" value="1"/>
</dbReference>
<protein>
    <recommendedName>
        <fullName evidence="3">thioredoxin-dependent peroxiredoxin</fullName>
        <ecNumber evidence="3">1.11.1.24</ecNumber>
    </recommendedName>
    <alternativeName>
        <fullName evidence="11">Bacterioferritin comigratory protein</fullName>
    </alternativeName>
    <alternativeName>
        <fullName evidence="9">Thioredoxin peroxidase</fullName>
    </alternativeName>
</protein>
<proteinExistence type="inferred from homology"/>
<dbReference type="InterPro" id="IPR036249">
    <property type="entry name" value="Thioredoxin-like_sf"/>
</dbReference>
<evidence type="ECO:0000259" key="13">
    <source>
        <dbReference type="PROSITE" id="PS51352"/>
    </source>
</evidence>
<dbReference type="PROSITE" id="PS51352">
    <property type="entry name" value="THIOREDOXIN_2"/>
    <property type="match status" value="1"/>
</dbReference>
<evidence type="ECO:0000256" key="12">
    <source>
        <dbReference type="ARBA" id="ARBA00049091"/>
    </source>
</evidence>
<evidence type="ECO:0000313" key="14">
    <source>
        <dbReference type="EMBL" id="PJF36249.1"/>
    </source>
</evidence>
<dbReference type="SUPFAM" id="SSF52833">
    <property type="entry name" value="Thioredoxin-like"/>
    <property type="match status" value="1"/>
</dbReference>
<evidence type="ECO:0000256" key="2">
    <source>
        <dbReference type="ARBA" id="ARBA00011245"/>
    </source>
</evidence>
<evidence type="ECO:0000256" key="9">
    <source>
        <dbReference type="ARBA" id="ARBA00032824"/>
    </source>
</evidence>
<dbReference type="InterPro" id="IPR013766">
    <property type="entry name" value="Thioredoxin_domain"/>
</dbReference>
<name>A0A2M8PFC1_9CHLR</name>
<evidence type="ECO:0000256" key="8">
    <source>
        <dbReference type="ARBA" id="ARBA00023284"/>
    </source>
</evidence>
<dbReference type="EC" id="1.11.1.24" evidence="3"/>
<gene>
    <name evidence="14" type="ORF">CUN49_06400</name>
</gene>
<evidence type="ECO:0000256" key="6">
    <source>
        <dbReference type="ARBA" id="ARBA00023002"/>
    </source>
</evidence>
<evidence type="ECO:0000256" key="11">
    <source>
        <dbReference type="ARBA" id="ARBA00041373"/>
    </source>
</evidence>
<comment type="catalytic activity">
    <reaction evidence="12">
        <text>a hydroperoxide + [thioredoxin]-dithiol = an alcohol + [thioredoxin]-disulfide + H2O</text>
        <dbReference type="Rhea" id="RHEA:62620"/>
        <dbReference type="Rhea" id="RHEA-COMP:10698"/>
        <dbReference type="Rhea" id="RHEA-COMP:10700"/>
        <dbReference type="ChEBI" id="CHEBI:15377"/>
        <dbReference type="ChEBI" id="CHEBI:29950"/>
        <dbReference type="ChEBI" id="CHEBI:30879"/>
        <dbReference type="ChEBI" id="CHEBI:35924"/>
        <dbReference type="ChEBI" id="CHEBI:50058"/>
        <dbReference type="EC" id="1.11.1.24"/>
    </reaction>
</comment>
<evidence type="ECO:0000256" key="7">
    <source>
        <dbReference type="ARBA" id="ARBA00023157"/>
    </source>
</evidence>